<dbReference type="EMBL" id="CM017710">
    <property type="protein sequence ID" value="TYG52023.1"/>
    <property type="molecule type" value="Genomic_DNA"/>
</dbReference>
<evidence type="ECO:0000256" key="1">
    <source>
        <dbReference type="SAM" id="MobiDB-lite"/>
    </source>
</evidence>
<gene>
    <name evidence="2" type="ORF">ES288_D10G309100v1</name>
</gene>
<feature type="compositionally biased region" description="Polar residues" evidence="1">
    <location>
        <begin position="76"/>
        <end position="96"/>
    </location>
</feature>
<feature type="compositionally biased region" description="Basic residues" evidence="1">
    <location>
        <begin position="1"/>
        <end position="14"/>
    </location>
</feature>
<name>A0A5D2B7E8_GOSDA</name>
<accession>A0A5D2B7E8</accession>
<proteinExistence type="predicted"/>
<evidence type="ECO:0000313" key="3">
    <source>
        <dbReference type="Proteomes" id="UP000323506"/>
    </source>
</evidence>
<reference evidence="2 3" key="1">
    <citation type="submission" date="2019-06" db="EMBL/GenBank/DDBJ databases">
        <title>WGS assembly of Gossypium darwinii.</title>
        <authorList>
            <person name="Chen Z.J."/>
            <person name="Sreedasyam A."/>
            <person name="Ando A."/>
            <person name="Song Q."/>
            <person name="De L."/>
            <person name="Hulse-Kemp A."/>
            <person name="Ding M."/>
            <person name="Ye W."/>
            <person name="Kirkbride R."/>
            <person name="Jenkins J."/>
            <person name="Plott C."/>
            <person name="Lovell J."/>
            <person name="Lin Y.-M."/>
            <person name="Vaughn R."/>
            <person name="Liu B."/>
            <person name="Li W."/>
            <person name="Simpson S."/>
            <person name="Scheffler B."/>
            <person name="Saski C."/>
            <person name="Grover C."/>
            <person name="Hu G."/>
            <person name="Conover J."/>
            <person name="Carlson J."/>
            <person name="Shu S."/>
            <person name="Boston L."/>
            <person name="Williams M."/>
            <person name="Peterson D."/>
            <person name="Mcgee K."/>
            <person name="Jones D."/>
            <person name="Wendel J."/>
            <person name="Stelly D."/>
            <person name="Grimwood J."/>
            <person name="Schmutz J."/>
        </authorList>
    </citation>
    <scope>NUCLEOTIDE SEQUENCE [LARGE SCALE GENOMIC DNA]</scope>
    <source>
        <strain evidence="2">1808015.09</strain>
    </source>
</reference>
<dbReference type="AlphaFoldDB" id="A0A5D2B7E8"/>
<organism evidence="2 3">
    <name type="scientific">Gossypium darwinii</name>
    <name type="common">Darwin's cotton</name>
    <name type="synonym">Gossypium barbadense var. darwinii</name>
    <dbReference type="NCBI Taxonomy" id="34276"/>
    <lineage>
        <taxon>Eukaryota</taxon>
        <taxon>Viridiplantae</taxon>
        <taxon>Streptophyta</taxon>
        <taxon>Embryophyta</taxon>
        <taxon>Tracheophyta</taxon>
        <taxon>Spermatophyta</taxon>
        <taxon>Magnoliopsida</taxon>
        <taxon>eudicotyledons</taxon>
        <taxon>Gunneridae</taxon>
        <taxon>Pentapetalae</taxon>
        <taxon>rosids</taxon>
        <taxon>malvids</taxon>
        <taxon>Malvales</taxon>
        <taxon>Malvaceae</taxon>
        <taxon>Malvoideae</taxon>
        <taxon>Gossypium</taxon>
    </lineage>
</organism>
<protein>
    <submittedName>
        <fullName evidence="2">Uncharacterized protein</fullName>
    </submittedName>
</protein>
<dbReference type="Proteomes" id="UP000323506">
    <property type="component" value="Chromosome D10"/>
</dbReference>
<feature type="region of interest" description="Disordered" evidence="1">
    <location>
        <begin position="1"/>
        <end position="103"/>
    </location>
</feature>
<evidence type="ECO:0000313" key="2">
    <source>
        <dbReference type="EMBL" id="TYG52023.1"/>
    </source>
</evidence>
<keyword evidence="3" id="KW-1185">Reference proteome</keyword>
<sequence>MSTSQRHKAKKKSKLYQSKVDKSIQPTTPRTKHKPDSGLLYKQTQSSPRKPKTKIESPQSSECTSEIELKKHATHEATTQISAPSDQPTKNENLLNWSRKWNR</sequence>